<keyword evidence="3" id="KW-0285">Flavoprotein</keyword>
<evidence type="ECO:0000256" key="5">
    <source>
        <dbReference type="ARBA" id="ARBA00023002"/>
    </source>
</evidence>
<dbReference type="PANTHER" id="PTHR42784">
    <property type="entry name" value="PYRANOSE 2-OXIDASE"/>
    <property type="match status" value="1"/>
</dbReference>
<dbReference type="CDD" id="cd00118">
    <property type="entry name" value="LysM"/>
    <property type="match status" value="1"/>
</dbReference>
<dbReference type="SUPFAM" id="SSF51905">
    <property type="entry name" value="FAD/NAD(P)-binding domain"/>
    <property type="match status" value="1"/>
</dbReference>
<keyword evidence="4" id="KW-0274">FAD</keyword>
<comment type="caution">
    <text evidence="7">The sequence shown here is derived from an EMBL/GenBank/DDBJ whole genome shotgun (WGS) entry which is preliminary data.</text>
</comment>
<evidence type="ECO:0000256" key="4">
    <source>
        <dbReference type="ARBA" id="ARBA00022827"/>
    </source>
</evidence>
<dbReference type="EMBL" id="JACVVD010000015">
    <property type="protein sequence ID" value="MBD0384073.1"/>
    <property type="molecule type" value="Genomic_DNA"/>
</dbReference>
<evidence type="ECO:0000256" key="3">
    <source>
        <dbReference type="ARBA" id="ARBA00022630"/>
    </source>
</evidence>
<dbReference type="InterPro" id="IPR007867">
    <property type="entry name" value="GMC_OxRtase_C"/>
</dbReference>
<feature type="domain" description="LysM" evidence="6">
    <location>
        <begin position="4"/>
        <end position="49"/>
    </location>
</feature>
<dbReference type="SUPFAM" id="SSF54106">
    <property type="entry name" value="LysM domain"/>
    <property type="match status" value="1"/>
</dbReference>
<dbReference type="AlphaFoldDB" id="A0A926QMM2"/>
<dbReference type="PANTHER" id="PTHR42784:SF1">
    <property type="entry name" value="PYRANOSE 2-OXIDASE"/>
    <property type="match status" value="1"/>
</dbReference>
<dbReference type="Proteomes" id="UP000650466">
    <property type="component" value="Unassembled WGS sequence"/>
</dbReference>
<dbReference type="PROSITE" id="PS51782">
    <property type="entry name" value="LYSM"/>
    <property type="match status" value="1"/>
</dbReference>
<evidence type="ECO:0000313" key="7">
    <source>
        <dbReference type="EMBL" id="MBD0384073.1"/>
    </source>
</evidence>
<dbReference type="InterPro" id="IPR051473">
    <property type="entry name" value="P2Ox-like"/>
</dbReference>
<proteinExistence type="inferred from homology"/>
<dbReference type="InterPro" id="IPR018392">
    <property type="entry name" value="LysM"/>
</dbReference>
<protein>
    <submittedName>
        <fullName evidence="7">GMC family oxidoreductase N-terminal domain-containing protein</fullName>
    </submittedName>
</protein>
<dbReference type="RefSeq" id="WP_188177853.1">
    <property type="nucleotide sequence ID" value="NZ_JACVVD010000015.1"/>
</dbReference>
<dbReference type="InterPro" id="IPR036188">
    <property type="entry name" value="FAD/NAD-bd_sf"/>
</dbReference>
<dbReference type="Pfam" id="PF00732">
    <property type="entry name" value="GMC_oxred_N"/>
    <property type="match status" value="1"/>
</dbReference>
<name>A0A926QMM2_9BACL</name>
<dbReference type="Gene3D" id="3.50.50.60">
    <property type="entry name" value="FAD/NAD(P)-binding domain"/>
    <property type="match status" value="2"/>
</dbReference>
<comment type="cofactor">
    <cofactor evidence="1">
        <name>FAD</name>
        <dbReference type="ChEBI" id="CHEBI:57692"/>
    </cofactor>
</comment>
<accession>A0A926QMM2</accession>
<dbReference type="InterPro" id="IPR000172">
    <property type="entry name" value="GMC_OxRdtase_N"/>
</dbReference>
<evidence type="ECO:0000259" key="6">
    <source>
        <dbReference type="PROSITE" id="PS51782"/>
    </source>
</evidence>
<evidence type="ECO:0000256" key="2">
    <source>
        <dbReference type="ARBA" id="ARBA00010790"/>
    </source>
</evidence>
<evidence type="ECO:0000313" key="8">
    <source>
        <dbReference type="Proteomes" id="UP000650466"/>
    </source>
</evidence>
<dbReference type="Gene3D" id="3.10.350.10">
    <property type="entry name" value="LysM domain"/>
    <property type="match status" value="1"/>
</dbReference>
<dbReference type="InterPro" id="IPR036779">
    <property type="entry name" value="LysM_dom_sf"/>
</dbReference>
<dbReference type="Pfam" id="PF05199">
    <property type="entry name" value="GMC_oxred_C"/>
    <property type="match status" value="1"/>
</dbReference>
<comment type="similarity">
    <text evidence="2">Belongs to the GMC oxidoreductase family.</text>
</comment>
<dbReference type="GO" id="GO:0050660">
    <property type="term" value="F:flavin adenine dinucleotide binding"/>
    <property type="evidence" value="ECO:0007669"/>
    <property type="project" value="InterPro"/>
</dbReference>
<reference evidence="7" key="1">
    <citation type="submission" date="2020-09" db="EMBL/GenBank/DDBJ databases">
        <title>Draft Genome Sequence of Paenibacillus sp. WST5.</title>
        <authorList>
            <person name="Bao Z."/>
        </authorList>
    </citation>
    <scope>NUCLEOTIDE SEQUENCE</scope>
    <source>
        <strain evidence="7">WST5</strain>
    </source>
</reference>
<dbReference type="SUPFAM" id="SSF54373">
    <property type="entry name" value="FAD-linked reductases, C-terminal domain"/>
    <property type="match status" value="1"/>
</dbReference>
<sequence length="562" mass="62835">MVLKICIASDGDTLFKIAKKYDIELEQLVSLNPHIRAPYRDITGLQIKLPSWAPFSKPSAPLHICPVEPLPEYLDHWIPLTSLEQMARTHYDVVIVGTGAGGGAVLWRLCEKWGKSGKRIGVIEAGDLLLPTNAQNIATLDAERYVKYWSNPKFWKKIGESQPACPIPDFIEASFPLAFQQFLALGGRTLIWNAVSPRMHPTEIMKWPIPLKEMDYYYRMAEKVMSVTRNYSQGSLLTQKLLERLQTQGFPEAEDMPVAVDLGQTKYGEIHSNVFFSSMLFLARALNQRPFDLTVRACAVQVLTEKGRAAGVRVMSPDKKSYDISAETVVLSASTLETPRILLNSGIQGEAVGHYLTNHSRVVGNAIISRLEFPEVLGTLNILIPQTDERPYQIQMYGPGQYYWYHYKTEPLQQEWGVNFQASGKVESRYENYVSLDPETRDEYGMPELQVCFSYNNRDLEVIRKMAEGVKQASHAMNATLLTNGGSEVCLRLPGEEIHEMGTCRMGDDSRHAAVNRYGEVFGVSGLFVADNSVIPASGAANPTLTTVALAIRTADYIQQTS</sequence>
<keyword evidence="8" id="KW-1185">Reference proteome</keyword>
<organism evidence="7 8">
    <name type="scientific">Paenibacillus sedimenti</name>
    <dbReference type="NCBI Taxonomy" id="2770274"/>
    <lineage>
        <taxon>Bacteria</taxon>
        <taxon>Bacillati</taxon>
        <taxon>Bacillota</taxon>
        <taxon>Bacilli</taxon>
        <taxon>Bacillales</taxon>
        <taxon>Paenibacillaceae</taxon>
        <taxon>Paenibacillus</taxon>
    </lineage>
</organism>
<keyword evidence="5" id="KW-0560">Oxidoreductase</keyword>
<dbReference type="GO" id="GO:0016614">
    <property type="term" value="F:oxidoreductase activity, acting on CH-OH group of donors"/>
    <property type="evidence" value="ECO:0007669"/>
    <property type="project" value="InterPro"/>
</dbReference>
<dbReference type="Pfam" id="PF01476">
    <property type="entry name" value="LysM"/>
    <property type="match status" value="1"/>
</dbReference>
<evidence type="ECO:0000256" key="1">
    <source>
        <dbReference type="ARBA" id="ARBA00001974"/>
    </source>
</evidence>
<gene>
    <name evidence="7" type="ORF">ICC18_28905</name>
</gene>